<accession>A0A2N6MB66</accession>
<organism evidence="2 3">
    <name type="scientific">Fischerella thermalis CCMEE 5330</name>
    <dbReference type="NCBI Taxonomy" id="2019670"/>
    <lineage>
        <taxon>Bacteria</taxon>
        <taxon>Bacillati</taxon>
        <taxon>Cyanobacteriota</taxon>
        <taxon>Cyanophyceae</taxon>
        <taxon>Nostocales</taxon>
        <taxon>Hapalosiphonaceae</taxon>
        <taxon>Fischerella</taxon>
    </lineage>
</organism>
<proteinExistence type="predicted"/>
<feature type="domain" description="PD(D/E)XK endonuclease" evidence="1">
    <location>
        <begin position="2"/>
        <end position="103"/>
    </location>
</feature>
<dbReference type="Pfam" id="PF11645">
    <property type="entry name" value="PDDEXK_5"/>
    <property type="match status" value="1"/>
</dbReference>
<dbReference type="RefSeq" id="WP_102206918.1">
    <property type="nucleotide sequence ID" value="NZ_NMQI01000252.1"/>
</dbReference>
<gene>
    <name evidence="2" type="ORF">CEN41_11370</name>
</gene>
<dbReference type="Proteomes" id="UP000234966">
    <property type="component" value="Unassembled WGS sequence"/>
</dbReference>
<evidence type="ECO:0000313" key="3">
    <source>
        <dbReference type="Proteomes" id="UP000234966"/>
    </source>
</evidence>
<dbReference type="GO" id="GO:0003676">
    <property type="term" value="F:nucleic acid binding"/>
    <property type="evidence" value="ECO:0007669"/>
    <property type="project" value="InterPro"/>
</dbReference>
<evidence type="ECO:0000259" key="1">
    <source>
        <dbReference type="Pfam" id="PF11645"/>
    </source>
</evidence>
<dbReference type="InterPro" id="IPR021671">
    <property type="entry name" value="PD(D/E)XK_Endonuc"/>
</dbReference>
<dbReference type="Gene3D" id="3.40.1350.10">
    <property type="match status" value="1"/>
</dbReference>
<dbReference type="EMBL" id="NMQI01000252">
    <property type="protein sequence ID" value="PMB44015.1"/>
    <property type="molecule type" value="Genomic_DNA"/>
</dbReference>
<sequence>MHHTKDKGDIAAAKAIADLVDKGYSVFTPVVCEHLPFDLIAYKDGQCYRIQAKYNSNGAVKNKTSWTDKNGCHEKKYKTGDFDFYALYLPDINKVIYPSIKFGGCKIRTTPPKSPSPFYWWEDFIDFTEDAPKRNYKEFGVDLTTRKVNLDSRIHTRKVERPSKAELQKLVWEKPTTQIAKDFGVSDKAVEKWCKVYRVEKPPRGYWVKKIYEKI</sequence>
<reference evidence="2 3" key="1">
    <citation type="submission" date="2017-07" db="EMBL/GenBank/DDBJ databases">
        <title>Genomes of Fischerella (Mastigocladus) sp. strains.</title>
        <authorList>
            <person name="Miller S.R."/>
        </authorList>
    </citation>
    <scope>NUCLEOTIDE SEQUENCE [LARGE SCALE GENOMIC DNA]</scope>
    <source>
        <strain evidence="2 3">CCMEE 5330</strain>
    </source>
</reference>
<evidence type="ECO:0000313" key="2">
    <source>
        <dbReference type="EMBL" id="PMB44015.1"/>
    </source>
</evidence>
<dbReference type="AlphaFoldDB" id="A0A2N6MB66"/>
<protein>
    <recommendedName>
        <fullName evidence="1">PD(D/E)XK endonuclease domain-containing protein</fullName>
    </recommendedName>
</protein>
<comment type="caution">
    <text evidence="2">The sequence shown here is derived from an EMBL/GenBank/DDBJ whole genome shotgun (WGS) entry which is preliminary data.</text>
</comment>
<name>A0A2N6MB66_9CYAN</name>
<dbReference type="InterPro" id="IPR011856">
    <property type="entry name" value="tRNA_endonuc-like_dom_sf"/>
</dbReference>